<dbReference type="Proteomes" id="UP000027120">
    <property type="component" value="Unassembled WGS sequence"/>
</dbReference>
<gene>
    <name evidence="7" type="ORF">CISIN_1g043024mg</name>
</gene>
<accession>A0A067FMD7</accession>
<dbReference type="PANTHER" id="PTHR31568:SF122">
    <property type="entry name" value="PROTEIN CYSTEINE-RICH TRANSMEMBRANE MODULE 9"/>
    <property type="match status" value="1"/>
</dbReference>
<dbReference type="PANTHER" id="PTHR31568">
    <property type="entry name" value="RCG49325, ISOFORM CRA_A"/>
    <property type="match status" value="1"/>
</dbReference>
<keyword evidence="3" id="KW-0812">Transmembrane</keyword>
<reference evidence="7 8" key="1">
    <citation type="submission" date="2014-04" db="EMBL/GenBank/DDBJ databases">
        <authorList>
            <consortium name="International Citrus Genome Consortium"/>
            <person name="Gmitter F."/>
            <person name="Chen C."/>
            <person name="Farmerie W."/>
            <person name="Harkins T."/>
            <person name="Desany B."/>
            <person name="Mohiuddin M."/>
            <person name="Kodira C."/>
            <person name="Borodovsky M."/>
            <person name="Lomsadze A."/>
            <person name="Burns P."/>
            <person name="Jenkins J."/>
            <person name="Prochnik S."/>
            <person name="Shu S."/>
            <person name="Chapman J."/>
            <person name="Pitluck S."/>
            <person name="Schmutz J."/>
            <person name="Rokhsar D."/>
        </authorList>
    </citation>
    <scope>NUCLEOTIDE SEQUENCE</scope>
</reference>
<dbReference type="AlphaFoldDB" id="A0A067FMD7"/>
<evidence type="ECO:0000256" key="6">
    <source>
        <dbReference type="SAM" id="MobiDB-lite"/>
    </source>
</evidence>
<keyword evidence="8" id="KW-1185">Reference proteome</keyword>
<dbReference type="EMBL" id="KK784908">
    <property type="protein sequence ID" value="KDO64351.1"/>
    <property type="molecule type" value="Genomic_DNA"/>
</dbReference>
<comment type="subcellular location">
    <subcellularLocation>
        <location evidence="1">Membrane</location>
        <topology evidence="1">Single-pass membrane protein</topology>
    </subcellularLocation>
</comment>
<organism evidence="7 8">
    <name type="scientific">Citrus sinensis</name>
    <name type="common">Sweet orange</name>
    <name type="synonym">Citrus aurantium var. sinensis</name>
    <dbReference type="NCBI Taxonomy" id="2711"/>
    <lineage>
        <taxon>Eukaryota</taxon>
        <taxon>Viridiplantae</taxon>
        <taxon>Streptophyta</taxon>
        <taxon>Embryophyta</taxon>
        <taxon>Tracheophyta</taxon>
        <taxon>Spermatophyta</taxon>
        <taxon>Magnoliopsida</taxon>
        <taxon>eudicotyledons</taxon>
        <taxon>Gunneridae</taxon>
        <taxon>Pentapetalae</taxon>
        <taxon>rosids</taxon>
        <taxon>malvids</taxon>
        <taxon>Sapindales</taxon>
        <taxon>Rutaceae</taxon>
        <taxon>Aurantioideae</taxon>
        <taxon>Citrus</taxon>
    </lineage>
</organism>
<feature type="region of interest" description="Disordered" evidence="6">
    <location>
        <begin position="1"/>
        <end position="54"/>
    </location>
</feature>
<keyword evidence="4" id="KW-1133">Transmembrane helix</keyword>
<keyword evidence="5" id="KW-0472">Membrane</keyword>
<proteinExistence type="inferred from homology"/>
<dbReference type="eggNOG" id="ENOG502S924">
    <property type="taxonomic scope" value="Eukaryota"/>
</dbReference>
<evidence type="ECO:0000256" key="1">
    <source>
        <dbReference type="ARBA" id="ARBA00004167"/>
    </source>
</evidence>
<evidence type="ECO:0000256" key="2">
    <source>
        <dbReference type="ARBA" id="ARBA00009444"/>
    </source>
</evidence>
<comment type="similarity">
    <text evidence="2">Belongs to the CYSTM1 family.</text>
</comment>
<dbReference type="PaxDb" id="2711-XP_006481354.1"/>
<evidence type="ECO:0000256" key="3">
    <source>
        <dbReference type="ARBA" id="ARBA00022692"/>
    </source>
</evidence>
<feature type="compositionally biased region" description="Polar residues" evidence="6">
    <location>
        <begin position="1"/>
        <end position="11"/>
    </location>
</feature>
<evidence type="ECO:0000256" key="4">
    <source>
        <dbReference type="ARBA" id="ARBA00022989"/>
    </source>
</evidence>
<protein>
    <recommendedName>
        <fullName evidence="9">Cysteine-rich transmembrane CYSTM domain-containing protein</fullName>
    </recommendedName>
</protein>
<evidence type="ECO:0000313" key="8">
    <source>
        <dbReference type="Proteomes" id="UP000027120"/>
    </source>
</evidence>
<dbReference type="GO" id="GO:0005886">
    <property type="term" value="C:plasma membrane"/>
    <property type="evidence" value="ECO:0000318"/>
    <property type="project" value="GO_Central"/>
</dbReference>
<evidence type="ECO:0000256" key="5">
    <source>
        <dbReference type="ARBA" id="ARBA00023136"/>
    </source>
</evidence>
<evidence type="ECO:0008006" key="9">
    <source>
        <dbReference type="Google" id="ProtNLM"/>
    </source>
</evidence>
<sequence length="113" mass="12167">MSSYNQNQSSAYPPPPPSTTAGLYVAAPPPAGYPTKDGDHGYAQNAPVETKSRGDGFWKGWYAIFMCFTSPYVNYSYICIYTRTSIICVVTDLVGLICSCAGLCCCCALDACF</sequence>
<evidence type="ECO:0000313" key="7">
    <source>
        <dbReference type="EMBL" id="KDO64351.1"/>
    </source>
</evidence>
<dbReference type="InterPro" id="IPR044850">
    <property type="entry name" value="WIH1-like"/>
</dbReference>
<name>A0A067FMD7_CITSI</name>